<dbReference type="GO" id="GO:0050918">
    <property type="term" value="P:positive chemotaxis"/>
    <property type="evidence" value="ECO:0007669"/>
    <property type="project" value="TreeGrafter"/>
</dbReference>
<evidence type="ECO:0000256" key="1">
    <source>
        <dbReference type="ARBA" id="ARBA00009226"/>
    </source>
</evidence>
<dbReference type="PRINTS" id="PR00956">
    <property type="entry name" value="FLGMOTORFLIN"/>
</dbReference>
<dbReference type="GO" id="GO:0009425">
    <property type="term" value="C:bacterial-type flagellum basal body"/>
    <property type="evidence" value="ECO:0007669"/>
    <property type="project" value="InterPro"/>
</dbReference>
<name>A0A3D8JV35_9BURK</name>
<keyword evidence="5" id="KW-1185">Reference proteome</keyword>
<reference evidence="4 5" key="1">
    <citation type="submission" date="2018-08" db="EMBL/GenBank/DDBJ databases">
        <title>Paraburkholderia sp. DHOM06 isolated from forest soil.</title>
        <authorList>
            <person name="Gao Z.-H."/>
            <person name="Qiu L.-H."/>
        </authorList>
    </citation>
    <scope>NUCLEOTIDE SEQUENCE [LARGE SCALE GENOMIC DNA]</scope>
    <source>
        <strain evidence="4 5">DHOM06</strain>
    </source>
</reference>
<dbReference type="GO" id="GO:0003774">
    <property type="term" value="F:cytoskeletal motor activity"/>
    <property type="evidence" value="ECO:0007669"/>
    <property type="project" value="InterPro"/>
</dbReference>
<dbReference type="GO" id="GO:0071978">
    <property type="term" value="P:bacterial-type flagellum-dependent swarming motility"/>
    <property type="evidence" value="ECO:0007669"/>
    <property type="project" value="TreeGrafter"/>
</dbReference>
<proteinExistence type="inferred from homology"/>
<dbReference type="AlphaFoldDB" id="A0A3D8JV35"/>
<comment type="similarity">
    <text evidence="1">Belongs to the FliN/MopA/SpaO family.</text>
</comment>
<evidence type="ECO:0000256" key="2">
    <source>
        <dbReference type="SAM" id="MobiDB-lite"/>
    </source>
</evidence>
<dbReference type="InterPro" id="IPR001543">
    <property type="entry name" value="FliN-like_C"/>
</dbReference>
<feature type="region of interest" description="Disordered" evidence="2">
    <location>
        <begin position="1"/>
        <end position="52"/>
    </location>
</feature>
<dbReference type="EMBL" id="QRGA01000011">
    <property type="protein sequence ID" value="RDU96949.1"/>
    <property type="molecule type" value="Genomic_DNA"/>
</dbReference>
<dbReference type="Gene3D" id="2.30.330.10">
    <property type="entry name" value="SpoA-like"/>
    <property type="match status" value="1"/>
</dbReference>
<dbReference type="PANTHER" id="PTHR30034">
    <property type="entry name" value="FLAGELLAR MOTOR SWITCH PROTEIN FLIM"/>
    <property type="match status" value="1"/>
</dbReference>
<evidence type="ECO:0000313" key="4">
    <source>
        <dbReference type="EMBL" id="RDU96949.1"/>
    </source>
</evidence>
<protein>
    <recommendedName>
        <fullName evidence="3">Flagellar motor switch protein FliN-like C-terminal domain-containing protein</fullName>
    </recommendedName>
</protein>
<gene>
    <name evidence="4" type="ORF">DWV00_20015</name>
</gene>
<sequence length="424" mass="44768">MPHKRNAKFCSQSTPKMSAASHAAPMRRAKSSIKRSRTTGRAPEKTRNAASCERASTLAVITNRDEPRAMRSPPSPIRLRSVGATAVARHRLTHPYRARCHLADGVQADLLIREDLGPAGDHDEGLPLSTRFGPAIAYHYAPLLLACTGVDVMQGAGPSAQTALARYAIAALDPALQTALGDPTVSDSDSEATSLRRESPFALNVQIRLPSIRLAMRLVMTATGVQALLDGEPWQPDCASLPPPAWLTGLDAGIRLVVGESTLPLAQCNALACGDIVRLAVGAFDVAGRGSVRTGSHRLLLRWGDSHRCFEVEHMTHDPSLSPNDMDAAPARGAIGPADGIAPIDTAAIPVRLSFSLGTLRLTVGDVAALRSGSLVELKDGLPPKVSIEANGLPIGAGELVDFDGRLAVEITQWPQAHVPSSTS</sequence>
<organism evidence="4 5">
    <name type="scientific">Trinickia dinghuensis</name>
    <dbReference type="NCBI Taxonomy" id="2291023"/>
    <lineage>
        <taxon>Bacteria</taxon>
        <taxon>Pseudomonadati</taxon>
        <taxon>Pseudomonadota</taxon>
        <taxon>Betaproteobacteria</taxon>
        <taxon>Burkholderiales</taxon>
        <taxon>Burkholderiaceae</taxon>
        <taxon>Trinickia</taxon>
    </lineage>
</organism>
<accession>A0A3D8JV35</accession>
<comment type="caution">
    <text evidence="4">The sequence shown here is derived from an EMBL/GenBank/DDBJ whole genome shotgun (WGS) entry which is preliminary data.</text>
</comment>
<dbReference type="InterPro" id="IPR036429">
    <property type="entry name" value="SpoA-like_sf"/>
</dbReference>
<dbReference type="SUPFAM" id="SSF101801">
    <property type="entry name" value="Surface presentation of antigens (SPOA)"/>
    <property type="match status" value="1"/>
</dbReference>
<dbReference type="Proteomes" id="UP000256838">
    <property type="component" value="Unassembled WGS sequence"/>
</dbReference>
<dbReference type="PANTHER" id="PTHR30034:SF5">
    <property type="entry name" value="SECRETION SYSTEM APPARATUS PROTEIN SSAQ"/>
    <property type="match status" value="1"/>
</dbReference>
<evidence type="ECO:0000313" key="5">
    <source>
        <dbReference type="Proteomes" id="UP000256838"/>
    </source>
</evidence>
<feature type="compositionally biased region" description="Basic residues" evidence="2">
    <location>
        <begin position="25"/>
        <end position="38"/>
    </location>
</feature>
<dbReference type="Pfam" id="PF01052">
    <property type="entry name" value="FliMN_C"/>
    <property type="match status" value="1"/>
</dbReference>
<feature type="domain" description="Flagellar motor switch protein FliN-like C-terminal" evidence="3">
    <location>
        <begin position="348"/>
        <end position="414"/>
    </location>
</feature>
<evidence type="ECO:0000259" key="3">
    <source>
        <dbReference type="Pfam" id="PF01052"/>
    </source>
</evidence>
<dbReference type="InterPro" id="IPR001172">
    <property type="entry name" value="FliN_T3SS_HrcQb"/>
</dbReference>